<dbReference type="RefSeq" id="WP_040043003.1">
    <property type="nucleotide sequence ID" value="NZ_JWJG01000028.1"/>
</dbReference>
<evidence type="ECO:0000313" key="17">
    <source>
        <dbReference type="EMBL" id="KIF83990.1"/>
    </source>
</evidence>
<proteinExistence type="inferred from homology"/>
<feature type="compositionally biased region" description="Basic and acidic residues" evidence="13">
    <location>
        <begin position="466"/>
        <end position="505"/>
    </location>
</feature>
<dbReference type="InterPro" id="IPR014014">
    <property type="entry name" value="RNA_helicase_DEAD_Q_motif"/>
</dbReference>
<accession>A0A0C2BS00</accession>
<evidence type="ECO:0000256" key="11">
    <source>
        <dbReference type="PROSITE-ProRule" id="PRU00552"/>
    </source>
</evidence>
<evidence type="ECO:0000259" key="15">
    <source>
        <dbReference type="PROSITE" id="PS51194"/>
    </source>
</evidence>
<feature type="short sequence motif" description="Q motif" evidence="11">
    <location>
        <begin position="7"/>
        <end position="35"/>
    </location>
</feature>
<dbReference type="InterPro" id="IPR057325">
    <property type="entry name" value="DeaD_dimer"/>
</dbReference>
<dbReference type="InterPro" id="IPR000629">
    <property type="entry name" value="RNA-helicase_DEAD-box_CS"/>
</dbReference>
<dbReference type="Pfam" id="PF00271">
    <property type="entry name" value="Helicase_C"/>
    <property type="match status" value="1"/>
</dbReference>
<dbReference type="GO" id="GO:0033592">
    <property type="term" value="F:RNA strand annealing activity"/>
    <property type="evidence" value="ECO:0007669"/>
    <property type="project" value="TreeGrafter"/>
</dbReference>
<dbReference type="InterPro" id="IPR014001">
    <property type="entry name" value="Helicase_ATP-bd"/>
</dbReference>
<dbReference type="OrthoDB" id="5297934at2"/>
<dbReference type="Pfam" id="PF25399">
    <property type="entry name" value="DeaD_dimer"/>
    <property type="match status" value="1"/>
</dbReference>
<evidence type="ECO:0000256" key="1">
    <source>
        <dbReference type="ARBA" id="ARBA00012552"/>
    </source>
</evidence>
<dbReference type="GO" id="GO:0003724">
    <property type="term" value="F:RNA helicase activity"/>
    <property type="evidence" value="ECO:0007669"/>
    <property type="project" value="UniProtKB-EC"/>
</dbReference>
<dbReference type="GO" id="GO:0005524">
    <property type="term" value="F:ATP binding"/>
    <property type="evidence" value="ECO:0007669"/>
    <property type="project" value="UniProtKB-KW"/>
</dbReference>
<evidence type="ECO:0000256" key="6">
    <source>
        <dbReference type="ARBA" id="ARBA00022840"/>
    </source>
</evidence>
<evidence type="ECO:0000256" key="13">
    <source>
        <dbReference type="SAM" id="MobiDB-lite"/>
    </source>
</evidence>
<keyword evidence="7" id="KW-0346">Stress response</keyword>
<dbReference type="PROSITE" id="PS00039">
    <property type="entry name" value="DEAD_ATP_HELICASE"/>
    <property type="match status" value="1"/>
</dbReference>
<gene>
    <name evidence="17" type="ORF">TSA66_25245</name>
</gene>
<keyword evidence="2" id="KW-0963">Cytoplasm</keyword>
<evidence type="ECO:0000256" key="2">
    <source>
        <dbReference type="ARBA" id="ARBA00022490"/>
    </source>
</evidence>
<dbReference type="GO" id="GO:0042255">
    <property type="term" value="P:ribosome assembly"/>
    <property type="evidence" value="ECO:0007669"/>
    <property type="project" value="UniProtKB-ARBA"/>
</dbReference>
<feature type="region of interest" description="Disordered" evidence="13">
    <location>
        <begin position="437"/>
        <end position="507"/>
    </location>
</feature>
<feature type="non-terminal residue" evidence="17">
    <location>
        <position position="532"/>
    </location>
</feature>
<evidence type="ECO:0000256" key="10">
    <source>
        <dbReference type="ARBA" id="ARBA00074363"/>
    </source>
</evidence>
<name>A0A0C2BS00_9BURK</name>
<dbReference type="CDD" id="cd18787">
    <property type="entry name" value="SF2_C_DEAD"/>
    <property type="match status" value="1"/>
</dbReference>
<evidence type="ECO:0000256" key="8">
    <source>
        <dbReference type="ARBA" id="ARBA00038437"/>
    </source>
</evidence>
<dbReference type="Proteomes" id="UP000031572">
    <property type="component" value="Unassembled WGS sequence"/>
</dbReference>
<feature type="domain" description="Helicase ATP-binding" evidence="14">
    <location>
        <begin position="38"/>
        <end position="209"/>
    </location>
</feature>
<keyword evidence="4 12" id="KW-0378">Hydrolase</keyword>
<dbReference type="PROSITE" id="PS51195">
    <property type="entry name" value="Q_MOTIF"/>
    <property type="match status" value="1"/>
</dbReference>
<evidence type="ECO:0000256" key="4">
    <source>
        <dbReference type="ARBA" id="ARBA00022801"/>
    </source>
</evidence>
<dbReference type="InterPro" id="IPR001650">
    <property type="entry name" value="Helicase_C-like"/>
</dbReference>
<comment type="similarity">
    <text evidence="8 12">Belongs to the DEAD box helicase family.</text>
</comment>
<keyword evidence="3 12" id="KW-0547">Nucleotide-binding</keyword>
<reference evidence="17 18" key="1">
    <citation type="submission" date="2014-12" db="EMBL/GenBank/DDBJ databases">
        <title>Denitrispirillum autotrophicum gen. nov., sp. nov., Denitrifying, Facultatively Autotrophic Bacteria Isolated from Rice Paddy Soil.</title>
        <authorList>
            <person name="Ishii S."/>
            <person name="Ashida N."/>
            <person name="Ohno H."/>
            <person name="Otsuka S."/>
            <person name="Yokota A."/>
            <person name="Senoo K."/>
        </authorList>
    </citation>
    <scope>NUCLEOTIDE SEQUENCE [LARGE SCALE GENOMIC DNA]</scope>
    <source>
        <strain evidence="17 18">TSA66</strain>
    </source>
</reference>
<dbReference type="GO" id="GO:0009409">
    <property type="term" value="P:response to cold"/>
    <property type="evidence" value="ECO:0007669"/>
    <property type="project" value="TreeGrafter"/>
</dbReference>
<dbReference type="InterPro" id="IPR027417">
    <property type="entry name" value="P-loop_NTPase"/>
</dbReference>
<dbReference type="PROSITE" id="PS51194">
    <property type="entry name" value="HELICASE_CTER"/>
    <property type="match status" value="1"/>
</dbReference>
<dbReference type="SMART" id="SM00490">
    <property type="entry name" value="HELICc"/>
    <property type="match status" value="1"/>
</dbReference>
<dbReference type="Pfam" id="PF00270">
    <property type="entry name" value="DEAD"/>
    <property type="match status" value="1"/>
</dbReference>
<dbReference type="FunFam" id="3.40.50.300:FF:000108">
    <property type="entry name" value="ATP-dependent RNA helicase RhlE"/>
    <property type="match status" value="1"/>
</dbReference>
<dbReference type="PANTHER" id="PTHR47963">
    <property type="entry name" value="DEAD-BOX ATP-DEPENDENT RNA HELICASE 47, MITOCHONDRIAL"/>
    <property type="match status" value="1"/>
</dbReference>
<keyword evidence="18" id="KW-1185">Reference proteome</keyword>
<sequence length="532" mass="58792">MSDTSFPLFADLKLTTPLLRVLQELGYESPSPIQAATIPLLLEDRDVLGQAQTGTGKTAAFALPILTHIQAKAAAPQALVLAPTRELAIQVAEAFQRYATHIPGFHVLPIYGGQSYGPQLSALRRGVHVVVGTPGRVIDHIEKNSLDLSQLKTLVLDEADEMLRMGFIDDVETILQRTPESRQTALFSATMPPAIRRIAQTYLRNPSEVTIAAKTGTADNIRQRYWLVSGMHKLDALTRILEADPFDGMIIFARTKLGTEELATKLQARGFSAAAINGDMAQQQRERTIQLLKDGKIDILVATDVAARGLDVERISHVINYDVPYDPESYTHRIGRTGRAGRSGEAILFIAPRERNLLKAIERATRQPVAPLELPTIQAVNNVRVAKFKDQISNTLAAGGLEEFQSLIEDYEREKNIPAIEIAAALAKIARGDEPLLLDKNRREPQTERASSDAKRGFTEQLPPPSRDERSNRSFERTVRPERQERRDASARPAFPHKERVERAPEVGMQTFRIEVGHAHGVKPGNIVGAIA</sequence>
<dbReference type="InterPro" id="IPR044742">
    <property type="entry name" value="DEAD/DEAH_RhlB"/>
</dbReference>
<evidence type="ECO:0000256" key="3">
    <source>
        <dbReference type="ARBA" id="ARBA00022741"/>
    </source>
</evidence>
<keyword evidence="5 12" id="KW-0347">Helicase</keyword>
<comment type="caution">
    <text evidence="17">The sequence shown here is derived from an EMBL/GenBank/DDBJ whole genome shotgun (WGS) entry which is preliminary data.</text>
</comment>
<dbReference type="PANTHER" id="PTHR47963:SF8">
    <property type="entry name" value="ATP-DEPENDENT RNA HELICASE DEAD"/>
    <property type="match status" value="1"/>
</dbReference>
<dbReference type="Gene3D" id="3.40.50.300">
    <property type="entry name" value="P-loop containing nucleotide triphosphate hydrolases"/>
    <property type="match status" value="2"/>
</dbReference>
<evidence type="ECO:0000259" key="16">
    <source>
        <dbReference type="PROSITE" id="PS51195"/>
    </source>
</evidence>
<dbReference type="GO" id="GO:0005840">
    <property type="term" value="C:ribosome"/>
    <property type="evidence" value="ECO:0007669"/>
    <property type="project" value="TreeGrafter"/>
</dbReference>
<dbReference type="SUPFAM" id="SSF52540">
    <property type="entry name" value="P-loop containing nucleoside triphosphate hydrolases"/>
    <property type="match status" value="1"/>
</dbReference>
<dbReference type="EC" id="3.6.4.13" evidence="1"/>
<feature type="domain" description="Helicase C-terminal" evidence="15">
    <location>
        <begin position="233"/>
        <end position="380"/>
    </location>
</feature>
<evidence type="ECO:0000256" key="7">
    <source>
        <dbReference type="ARBA" id="ARBA00023016"/>
    </source>
</evidence>
<dbReference type="PROSITE" id="PS51192">
    <property type="entry name" value="HELICASE_ATP_BIND_1"/>
    <property type="match status" value="1"/>
</dbReference>
<feature type="compositionally biased region" description="Basic and acidic residues" evidence="13">
    <location>
        <begin position="437"/>
        <end position="458"/>
    </location>
</feature>
<keyword evidence="6 12" id="KW-0067">ATP-binding</keyword>
<dbReference type="InterPro" id="IPR011545">
    <property type="entry name" value="DEAD/DEAH_box_helicase_dom"/>
</dbReference>
<dbReference type="InterPro" id="IPR050547">
    <property type="entry name" value="DEAD_box_RNA_helicases"/>
</dbReference>
<feature type="domain" description="DEAD-box RNA helicase Q" evidence="16">
    <location>
        <begin position="7"/>
        <end position="35"/>
    </location>
</feature>
<dbReference type="GO" id="GO:0016787">
    <property type="term" value="F:hydrolase activity"/>
    <property type="evidence" value="ECO:0007669"/>
    <property type="project" value="UniProtKB-KW"/>
</dbReference>
<evidence type="ECO:0000259" key="14">
    <source>
        <dbReference type="PROSITE" id="PS51192"/>
    </source>
</evidence>
<comment type="catalytic activity">
    <reaction evidence="9">
        <text>ATP + H2O = ADP + phosphate + H(+)</text>
        <dbReference type="Rhea" id="RHEA:13065"/>
        <dbReference type="ChEBI" id="CHEBI:15377"/>
        <dbReference type="ChEBI" id="CHEBI:15378"/>
        <dbReference type="ChEBI" id="CHEBI:30616"/>
        <dbReference type="ChEBI" id="CHEBI:43474"/>
        <dbReference type="ChEBI" id="CHEBI:456216"/>
        <dbReference type="EC" id="3.6.4.13"/>
    </reaction>
</comment>
<dbReference type="CDD" id="cd00268">
    <property type="entry name" value="DEADc"/>
    <property type="match status" value="1"/>
</dbReference>
<evidence type="ECO:0000256" key="5">
    <source>
        <dbReference type="ARBA" id="ARBA00022806"/>
    </source>
</evidence>
<dbReference type="AlphaFoldDB" id="A0A0C2BS00"/>
<protein>
    <recommendedName>
        <fullName evidence="10">DEAD-box ATP-dependent RNA helicase RhpA</fullName>
        <ecNumber evidence="1">3.6.4.13</ecNumber>
    </recommendedName>
</protein>
<dbReference type="SMART" id="SM00487">
    <property type="entry name" value="DEXDc"/>
    <property type="match status" value="1"/>
</dbReference>
<dbReference type="EMBL" id="JWJG01000028">
    <property type="protein sequence ID" value="KIF83990.1"/>
    <property type="molecule type" value="Genomic_DNA"/>
</dbReference>
<evidence type="ECO:0000313" key="18">
    <source>
        <dbReference type="Proteomes" id="UP000031572"/>
    </source>
</evidence>
<organism evidence="17 18">
    <name type="scientific">Noviherbaspirillum autotrophicum</name>
    <dbReference type="NCBI Taxonomy" id="709839"/>
    <lineage>
        <taxon>Bacteria</taxon>
        <taxon>Pseudomonadati</taxon>
        <taxon>Pseudomonadota</taxon>
        <taxon>Betaproteobacteria</taxon>
        <taxon>Burkholderiales</taxon>
        <taxon>Oxalobacteraceae</taxon>
        <taxon>Noviherbaspirillum</taxon>
    </lineage>
</organism>
<evidence type="ECO:0000256" key="12">
    <source>
        <dbReference type="RuleBase" id="RU000492"/>
    </source>
</evidence>
<evidence type="ECO:0000256" key="9">
    <source>
        <dbReference type="ARBA" id="ARBA00047984"/>
    </source>
</evidence>
<dbReference type="GO" id="GO:0005829">
    <property type="term" value="C:cytosol"/>
    <property type="evidence" value="ECO:0007669"/>
    <property type="project" value="TreeGrafter"/>
</dbReference>
<dbReference type="STRING" id="709839.TSA66_25245"/>